<keyword evidence="3" id="KW-1003">Cell membrane</keyword>
<keyword evidence="6 7" id="KW-0472">Membrane</keyword>
<feature type="transmembrane region" description="Helical" evidence="7">
    <location>
        <begin position="85"/>
        <end position="109"/>
    </location>
</feature>
<protein>
    <recommendedName>
        <fullName evidence="12">Lipopolysaccharide biosynthesis protein</fullName>
    </recommendedName>
</protein>
<gene>
    <name evidence="9" type="ORF">C9J18_00765</name>
    <name evidence="8" type="ORF">CTM96_02850</name>
</gene>
<reference evidence="10 11" key="1">
    <citation type="submission" date="2018-03" db="EMBL/GenBank/DDBJ databases">
        <title>Whole genome sequencing of Histamine producing bacteria.</title>
        <authorList>
            <person name="Butler K."/>
        </authorList>
    </citation>
    <scope>NUCLEOTIDE SEQUENCE [LARGE SCALE GENOMIC DNA]</scope>
    <source>
        <strain evidence="9 11">FS-6.1</strain>
        <strain evidence="8 10">FS-6.2</strain>
    </source>
</reference>
<dbReference type="EMBL" id="PYMO01000001">
    <property type="protein sequence ID" value="PSU27676.1"/>
    <property type="molecule type" value="Genomic_DNA"/>
</dbReference>
<dbReference type="CDD" id="cd13127">
    <property type="entry name" value="MATE_tuaB_like"/>
    <property type="match status" value="1"/>
</dbReference>
<feature type="transmembrane region" description="Helical" evidence="7">
    <location>
        <begin position="45"/>
        <end position="64"/>
    </location>
</feature>
<dbReference type="GO" id="GO:0005886">
    <property type="term" value="C:plasma membrane"/>
    <property type="evidence" value="ECO:0007669"/>
    <property type="project" value="UniProtKB-SubCell"/>
</dbReference>
<keyword evidence="5 7" id="KW-1133">Transmembrane helix</keyword>
<dbReference type="Proteomes" id="UP000241618">
    <property type="component" value="Unassembled WGS sequence"/>
</dbReference>
<comment type="subcellular location">
    <subcellularLocation>
        <location evidence="1">Cell membrane</location>
        <topology evidence="1">Multi-pass membrane protein</topology>
    </subcellularLocation>
</comment>
<evidence type="ECO:0000313" key="9">
    <source>
        <dbReference type="EMBL" id="PSU54050.1"/>
    </source>
</evidence>
<sequence length="468" mass="52925">MKEAIFVNIREFKAFFWSFVDGVGSQGSQLIITIMLARLLTPADFGVIGLISVVVYLSNVIGNGGLNNSLIRKAKVSADDFTSVFVFNITVGILLYAIIFFSSGFLAHFLKLPEAEVYLKIYALSIIFTSFEQIQRVTLTLDLNFRTQAKITLFSVIFSGVIALILAHSGFGVWALIIQTVVLSSVRCVIFWCVIRWKPTGHFKWPLLLEHLNFGYKLLLGNFVDVAYRYMFNLGIGKFYSVTDLGFYNQATKLTEVPSMTITSVVRRVNYPIISKLRHNDKCYFGNLINIASYIISVYLPVSLWLSFNSHDIILKLLGERWVGASLFLSILSLAFFVVPLSNLFGNILSVEGRTDLYLKIRLSVKLILGIMFVLIHSYGIHVVLYFIIFATVFEWFVNIVISHKYFKFPVFKYIKRIVLIMVPIIISSVLINYSININSIIGDLAVKLILSMIVPAGILFLLSKEKV</sequence>
<dbReference type="AlphaFoldDB" id="A0A2T3JXB8"/>
<evidence type="ECO:0000256" key="3">
    <source>
        <dbReference type="ARBA" id="ARBA00022475"/>
    </source>
</evidence>
<evidence type="ECO:0000313" key="8">
    <source>
        <dbReference type="EMBL" id="PSU27676.1"/>
    </source>
</evidence>
<dbReference type="InterPro" id="IPR050833">
    <property type="entry name" value="Poly_Biosynth_Transport"/>
</dbReference>
<feature type="transmembrane region" description="Helical" evidence="7">
    <location>
        <begin position="173"/>
        <end position="195"/>
    </location>
</feature>
<feature type="transmembrane region" description="Helical" evidence="7">
    <location>
        <begin position="357"/>
        <end position="377"/>
    </location>
</feature>
<evidence type="ECO:0000313" key="11">
    <source>
        <dbReference type="Proteomes" id="UP000241618"/>
    </source>
</evidence>
<dbReference type="PANTHER" id="PTHR30250">
    <property type="entry name" value="PST FAMILY PREDICTED COLANIC ACID TRANSPORTER"/>
    <property type="match status" value="1"/>
</dbReference>
<evidence type="ECO:0000256" key="4">
    <source>
        <dbReference type="ARBA" id="ARBA00022692"/>
    </source>
</evidence>
<organism evidence="9 11">
    <name type="scientific">Photobacterium phosphoreum</name>
    <dbReference type="NCBI Taxonomy" id="659"/>
    <lineage>
        <taxon>Bacteria</taxon>
        <taxon>Pseudomonadati</taxon>
        <taxon>Pseudomonadota</taxon>
        <taxon>Gammaproteobacteria</taxon>
        <taxon>Vibrionales</taxon>
        <taxon>Vibrionaceae</taxon>
        <taxon>Photobacterium</taxon>
    </lineage>
</organism>
<evidence type="ECO:0000256" key="1">
    <source>
        <dbReference type="ARBA" id="ARBA00004651"/>
    </source>
</evidence>
<feature type="transmembrane region" description="Helical" evidence="7">
    <location>
        <begin position="322"/>
        <end position="345"/>
    </location>
</feature>
<name>A0A2T3JXB8_PHOPO</name>
<evidence type="ECO:0008006" key="12">
    <source>
        <dbReference type="Google" id="ProtNLM"/>
    </source>
</evidence>
<evidence type="ECO:0000256" key="5">
    <source>
        <dbReference type="ARBA" id="ARBA00022989"/>
    </source>
</evidence>
<feature type="transmembrane region" description="Helical" evidence="7">
    <location>
        <begin position="414"/>
        <end position="436"/>
    </location>
</feature>
<dbReference type="PANTHER" id="PTHR30250:SF10">
    <property type="entry name" value="LIPOPOLYSACCHARIDE BIOSYNTHESIS PROTEIN WZXC"/>
    <property type="match status" value="1"/>
</dbReference>
<feature type="transmembrane region" description="Helical" evidence="7">
    <location>
        <begin position="383"/>
        <end position="402"/>
    </location>
</feature>
<feature type="transmembrane region" description="Helical" evidence="7">
    <location>
        <begin position="284"/>
        <end position="302"/>
    </location>
</feature>
<evidence type="ECO:0000256" key="7">
    <source>
        <dbReference type="SAM" id="Phobius"/>
    </source>
</evidence>
<feature type="transmembrane region" description="Helical" evidence="7">
    <location>
        <begin position="151"/>
        <end position="167"/>
    </location>
</feature>
<feature type="transmembrane region" description="Helical" evidence="7">
    <location>
        <begin position="442"/>
        <end position="463"/>
    </location>
</feature>
<proteinExistence type="inferred from homology"/>
<dbReference type="Proteomes" id="UP000241405">
    <property type="component" value="Unassembled WGS sequence"/>
</dbReference>
<keyword evidence="10" id="KW-1185">Reference proteome</keyword>
<evidence type="ECO:0000256" key="6">
    <source>
        <dbReference type="ARBA" id="ARBA00023136"/>
    </source>
</evidence>
<accession>A0A2T3JXB8</accession>
<dbReference type="Pfam" id="PF13440">
    <property type="entry name" value="Polysacc_synt_3"/>
    <property type="match status" value="1"/>
</dbReference>
<keyword evidence="4 7" id="KW-0812">Transmembrane</keyword>
<feature type="transmembrane region" description="Helical" evidence="7">
    <location>
        <begin position="121"/>
        <end position="139"/>
    </location>
</feature>
<dbReference type="EMBL" id="PYMP01000001">
    <property type="protein sequence ID" value="PSU54050.1"/>
    <property type="molecule type" value="Genomic_DNA"/>
</dbReference>
<comment type="caution">
    <text evidence="9">The sequence shown here is derived from an EMBL/GenBank/DDBJ whole genome shotgun (WGS) entry which is preliminary data.</text>
</comment>
<evidence type="ECO:0000256" key="2">
    <source>
        <dbReference type="ARBA" id="ARBA00007430"/>
    </source>
</evidence>
<evidence type="ECO:0000313" key="10">
    <source>
        <dbReference type="Proteomes" id="UP000241405"/>
    </source>
</evidence>
<comment type="similarity">
    <text evidence="2">Belongs to the polysaccharide synthase family.</text>
</comment>